<reference evidence="1 2" key="1">
    <citation type="submission" date="2023-01" db="EMBL/GenBank/DDBJ databases">
        <title>Analysis of 21 Apiospora genomes using comparative genomics revels a genus with tremendous synthesis potential of carbohydrate active enzymes and secondary metabolites.</title>
        <authorList>
            <person name="Sorensen T."/>
        </authorList>
    </citation>
    <scope>NUCLEOTIDE SEQUENCE [LARGE SCALE GENOMIC DNA]</scope>
    <source>
        <strain evidence="1 2">CBS 20057</strain>
    </source>
</reference>
<keyword evidence="2" id="KW-1185">Reference proteome</keyword>
<evidence type="ECO:0000313" key="1">
    <source>
        <dbReference type="EMBL" id="KAK8006360.1"/>
    </source>
</evidence>
<protein>
    <submittedName>
        <fullName evidence="1">Uncharacterized protein</fullName>
    </submittedName>
</protein>
<gene>
    <name evidence="1" type="ORF">PG991_012657</name>
</gene>
<comment type="caution">
    <text evidence="1">The sequence shown here is derived from an EMBL/GenBank/DDBJ whole genome shotgun (WGS) entry which is preliminary data.</text>
</comment>
<accession>A0ABR1RAA6</accession>
<sequence>MSDIYCALCGVQVEVHDGDTADDSELRWNATIRAIRARAYVHDPYVTGVGYLNAHRQVCADADESTSYKDPRGTAGRP</sequence>
<name>A0ABR1RAA6_9PEZI</name>
<dbReference type="EMBL" id="JAQQWI010000017">
    <property type="protein sequence ID" value="KAK8006360.1"/>
    <property type="molecule type" value="Genomic_DNA"/>
</dbReference>
<proteinExistence type="predicted"/>
<organism evidence="1 2">
    <name type="scientific">Apiospora marii</name>
    <dbReference type="NCBI Taxonomy" id="335849"/>
    <lineage>
        <taxon>Eukaryota</taxon>
        <taxon>Fungi</taxon>
        <taxon>Dikarya</taxon>
        <taxon>Ascomycota</taxon>
        <taxon>Pezizomycotina</taxon>
        <taxon>Sordariomycetes</taxon>
        <taxon>Xylariomycetidae</taxon>
        <taxon>Amphisphaeriales</taxon>
        <taxon>Apiosporaceae</taxon>
        <taxon>Apiospora</taxon>
    </lineage>
</organism>
<evidence type="ECO:0000313" key="2">
    <source>
        <dbReference type="Proteomes" id="UP001396898"/>
    </source>
</evidence>
<dbReference type="Proteomes" id="UP001396898">
    <property type="component" value="Unassembled WGS sequence"/>
</dbReference>